<dbReference type="Pfam" id="PF00479">
    <property type="entry name" value="G6PD_N"/>
    <property type="match status" value="1"/>
</dbReference>
<dbReference type="Gene3D" id="3.30.360.10">
    <property type="entry name" value="Dihydrodipicolinate Reductase, domain 2"/>
    <property type="match status" value="1"/>
</dbReference>
<gene>
    <name evidence="10" type="primary">zwf2</name>
    <name evidence="7" type="synonym">zwf</name>
    <name evidence="10" type="ORF">RHODGE_RHODGE_02289</name>
</gene>
<evidence type="ECO:0000256" key="4">
    <source>
        <dbReference type="ARBA" id="ARBA00022857"/>
    </source>
</evidence>
<dbReference type="Proteomes" id="UP000289200">
    <property type="component" value="Unassembled WGS sequence"/>
</dbReference>
<dbReference type="Pfam" id="PF02781">
    <property type="entry name" value="G6PD_C"/>
    <property type="match status" value="1"/>
</dbReference>
<evidence type="ECO:0000256" key="2">
    <source>
        <dbReference type="ARBA" id="ARBA00009975"/>
    </source>
</evidence>
<dbReference type="HAMAP" id="MF_00966">
    <property type="entry name" value="G6PD"/>
    <property type="match status" value="1"/>
</dbReference>
<dbReference type="NCBIfam" id="TIGR00871">
    <property type="entry name" value="zwf"/>
    <property type="match status" value="1"/>
</dbReference>
<feature type="binding site" evidence="7">
    <location>
        <position position="197"/>
    </location>
    <ligand>
        <name>substrate</name>
    </ligand>
</feature>
<dbReference type="UniPathway" id="UPA00115">
    <property type="reaction ID" value="UER00408"/>
</dbReference>
<evidence type="ECO:0000313" key="10">
    <source>
        <dbReference type="EMBL" id="VCU09116.1"/>
    </source>
</evidence>
<evidence type="ECO:0000256" key="7">
    <source>
        <dbReference type="HAMAP-Rule" id="MF_00966"/>
    </source>
</evidence>
<comment type="caution">
    <text evidence="10">The sequence shown here is derived from an EMBL/GenBank/DDBJ whole genome shotgun (WGS) entry which is preliminary data.</text>
</comment>
<dbReference type="NCBIfam" id="NF009492">
    <property type="entry name" value="PRK12853.1-3"/>
    <property type="match status" value="1"/>
</dbReference>
<reference evidence="11" key="1">
    <citation type="submission" date="2018-10" db="EMBL/GenBank/DDBJ databases">
        <authorList>
            <person name="Peiro R."/>
            <person name="Begona"/>
            <person name="Cbmso G."/>
            <person name="Lopez M."/>
            <person name="Gonzalez S."/>
            <person name="Sacristan E."/>
            <person name="Castillo E."/>
        </authorList>
    </citation>
    <scope>NUCLEOTIDE SEQUENCE [LARGE SCALE GENOMIC DNA]</scope>
</reference>
<evidence type="ECO:0000259" key="8">
    <source>
        <dbReference type="Pfam" id="PF00479"/>
    </source>
</evidence>
<dbReference type="RefSeq" id="WP_129609071.1">
    <property type="nucleotide sequence ID" value="NZ_UWOC01000140.1"/>
</dbReference>
<feature type="binding site" evidence="7">
    <location>
        <position position="56"/>
    </location>
    <ligand>
        <name>NADP(+)</name>
        <dbReference type="ChEBI" id="CHEBI:58349"/>
    </ligand>
</feature>
<protein>
    <recommendedName>
        <fullName evidence="7">Glucose-6-phosphate 1-dehydrogenase</fullName>
        <shortName evidence="7">G6PD</shortName>
        <ecNumber evidence="7">1.1.1.49</ecNumber>
    </recommendedName>
</protein>
<dbReference type="Gene3D" id="3.40.50.720">
    <property type="entry name" value="NAD(P)-binding Rossmann-like Domain"/>
    <property type="match status" value="1"/>
</dbReference>
<dbReference type="PRINTS" id="PR00079">
    <property type="entry name" value="G6PDHDRGNASE"/>
</dbReference>
<feature type="domain" description="Glucose-6-phosphate dehydrogenase C-terminal" evidence="9">
    <location>
        <begin position="204"/>
        <end position="503"/>
    </location>
</feature>
<keyword evidence="11" id="KW-1185">Reference proteome</keyword>
<dbReference type="EMBL" id="UWOC01000140">
    <property type="protein sequence ID" value="VCU09116.1"/>
    <property type="molecule type" value="Genomic_DNA"/>
</dbReference>
<feature type="binding site" evidence="7">
    <location>
        <position position="163"/>
    </location>
    <ligand>
        <name>NADP(+)</name>
        <dbReference type="ChEBI" id="CHEBI:58349"/>
    </ligand>
</feature>
<evidence type="ECO:0000259" key="9">
    <source>
        <dbReference type="Pfam" id="PF02781"/>
    </source>
</evidence>
<dbReference type="SUPFAM" id="SSF55347">
    <property type="entry name" value="Glyceraldehyde-3-phosphate dehydrogenase-like, C-terminal domain"/>
    <property type="match status" value="1"/>
</dbReference>
<comment type="function">
    <text evidence="7">Catalyzes the oxidation of glucose 6-phosphate to 6-phosphogluconolactone.</text>
</comment>
<dbReference type="OrthoDB" id="9802739at2"/>
<keyword evidence="4 7" id="KW-0521">NADP</keyword>
<dbReference type="SUPFAM" id="SSF51735">
    <property type="entry name" value="NAD(P)-binding Rossmann-fold domains"/>
    <property type="match status" value="1"/>
</dbReference>
<dbReference type="EC" id="1.1.1.49" evidence="7"/>
<evidence type="ECO:0000256" key="3">
    <source>
        <dbReference type="ARBA" id="ARBA00022526"/>
    </source>
</evidence>
<dbReference type="InterPro" id="IPR036291">
    <property type="entry name" value="NAD(P)-bd_dom_sf"/>
</dbReference>
<organism evidence="10 11">
    <name type="scientific">Rhodoplanes serenus</name>
    <dbReference type="NCBI Taxonomy" id="200615"/>
    <lineage>
        <taxon>Bacteria</taxon>
        <taxon>Pseudomonadati</taxon>
        <taxon>Pseudomonadota</taxon>
        <taxon>Alphaproteobacteria</taxon>
        <taxon>Hyphomicrobiales</taxon>
        <taxon>Nitrobacteraceae</taxon>
        <taxon>Rhodoplanes</taxon>
    </lineage>
</organism>
<dbReference type="GO" id="GO:0006006">
    <property type="term" value="P:glucose metabolic process"/>
    <property type="evidence" value="ECO:0007669"/>
    <property type="project" value="UniProtKB-KW"/>
</dbReference>
<proteinExistence type="inferred from homology"/>
<comment type="caution">
    <text evidence="7">Lacks conserved residue(s) required for the propagation of feature annotation.</text>
</comment>
<dbReference type="GO" id="GO:0004345">
    <property type="term" value="F:glucose-6-phosphate dehydrogenase activity"/>
    <property type="evidence" value="ECO:0007669"/>
    <property type="project" value="UniProtKB-UniRule"/>
</dbReference>
<dbReference type="AlphaFoldDB" id="A0A3S4FCW9"/>
<dbReference type="PANTHER" id="PTHR23429">
    <property type="entry name" value="GLUCOSE-6-PHOSPHATE 1-DEHYDROGENASE G6PD"/>
    <property type="match status" value="1"/>
</dbReference>
<feature type="binding site" evidence="7">
    <location>
        <position position="355"/>
    </location>
    <ligand>
        <name>substrate</name>
    </ligand>
</feature>
<accession>A0A3S4FCW9</accession>
<feature type="active site" description="Proton acceptor" evidence="7">
    <location>
        <position position="255"/>
    </location>
</feature>
<keyword evidence="3 7" id="KW-0313">Glucose metabolism</keyword>
<feature type="binding site" evidence="7">
    <location>
        <position position="193"/>
    </location>
    <ligand>
        <name>substrate</name>
    </ligand>
</feature>
<dbReference type="GO" id="GO:0050661">
    <property type="term" value="F:NADP binding"/>
    <property type="evidence" value="ECO:0007669"/>
    <property type="project" value="UniProtKB-UniRule"/>
</dbReference>
<sequence>MTAKTAARVVPPADPCCFVVFGASGDLTHRLLVPALYNLAAAGHLPDAFSIVGVARAEMTTAAFCEGLRKALDRFATRPVDPAVVDRLLSCVSYVSGGPEEPGSFDRLRDRLEVIEAQRGTRGNRLYYLATPPTAFVPIARALGAAGMAREEKGAWRRLIVEKPFGTDLASAQALNRALLDMFEEHQIFRIDHYLGKETVQNILVLRFANGLFEPIWNRDHIDHVQITVAETLAVGRRGKFYDATGALRDMVPNHLFQLLALTAMEPPSRFDATAVRRAKAAVLDEIQVESTTEALRRSVRGQYAAGRVGDTEVPAYRATADVAPDSTTETYVALGLEIDNWRWAGVPFFLRTGKALGRRVSEVAIKFKQAPFAMFRHMPIEHLAENFLTVRIAPEEGISLQFNAKVPGPSIAIDGVNMTFQYRDYFDAAPSTGYETLIYDCMIGDAILFQRADGVEAGWRAVQPFLDAWREVGADGLCVYDAGSEGPQEAHDLVGNHGRRWRPIR</sequence>
<dbReference type="PANTHER" id="PTHR23429:SF0">
    <property type="entry name" value="GLUCOSE-6-PHOSPHATE 1-DEHYDROGENASE"/>
    <property type="match status" value="1"/>
</dbReference>
<feature type="binding site" evidence="7">
    <location>
        <position position="250"/>
    </location>
    <ligand>
        <name>substrate</name>
    </ligand>
</feature>
<comment type="pathway">
    <text evidence="1 7">Carbohydrate degradation; pentose phosphate pathway; D-ribulose 5-phosphate from D-glucose 6-phosphate (oxidative stage): step 1/3.</text>
</comment>
<dbReference type="InterPro" id="IPR019796">
    <property type="entry name" value="G6P_DH_AS"/>
</dbReference>
<feature type="binding site" evidence="7">
    <location>
        <position position="231"/>
    </location>
    <ligand>
        <name>substrate</name>
    </ligand>
</feature>
<feature type="domain" description="Glucose-6-phosphate dehydrogenase NAD-binding" evidence="8">
    <location>
        <begin position="19"/>
        <end position="202"/>
    </location>
</feature>
<dbReference type="PIRSF" id="PIRSF000110">
    <property type="entry name" value="G6PD"/>
    <property type="match status" value="1"/>
</dbReference>
<keyword evidence="5 7" id="KW-0560">Oxidoreductase</keyword>
<dbReference type="InterPro" id="IPR001282">
    <property type="entry name" value="G6P_DH"/>
</dbReference>
<name>A0A3S4FCW9_9BRAD</name>
<evidence type="ECO:0000256" key="6">
    <source>
        <dbReference type="ARBA" id="ARBA00023277"/>
    </source>
</evidence>
<dbReference type="GO" id="GO:0009051">
    <property type="term" value="P:pentose-phosphate shunt, oxidative branch"/>
    <property type="evidence" value="ECO:0007669"/>
    <property type="project" value="TreeGrafter"/>
</dbReference>
<evidence type="ECO:0000313" key="11">
    <source>
        <dbReference type="Proteomes" id="UP000289200"/>
    </source>
</evidence>
<dbReference type="PROSITE" id="PS00069">
    <property type="entry name" value="G6P_DEHYDROGENASE"/>
    <property type="match status" value="1"/>
</dbReference>
<dbReference type="GO" id="GO:0005829">
    <property type="term" value="C:cytosol"/>
    <property type="evidence" value="ECO:0007669"/>
    <property type="project" value="TreeGrafter"/>
</dbReference>
<evidence type="ECO:0000256" key="1">
    <source>
        <dbReference type="ARBA" id="ARBA00004937"/>
    </source>
</evidence>
<keyword evidence="6 7" id="KW-0119">Carbohydrate metabolism</keyword>
<dbReference type="InterPro" id="IPR022674">
    <property type="entry name" value="G6P_DH_NAD-bd"/>
</dbReference>
<dbReference type="InterPro" id="IPR022675">
    <property type="entry name" value="G6P_DH_C"/>
</dbReference>
<comment type="similarity">
    <text evidence="2 7">Belongs to the glucose-6-phosphate dehydrogenase family.</text>
</comment>
<evidence type="ECO:0000256" key="5">
    <source>
        <dbReference type="ARBA" id="ARBA00023002"/>
    </source>
</evidence>
<comment type="catalytic activity">
    <reaction evidence="7">
        <text>D-glucose 6-phosphate + NADP(+) = 6-phospho-D-glucono-1,5-lactone + NADPH + H(+)</text>
        <dbReference type="Rhea" id="RHEA:15841"/>
        <dbReference type="ChEBI" id="CHEBI:15378"/>
        <dbReference type="ChEBI" id="CHEBI:57783"/>
        <dbReference type="ChEBI" id="CHEBI:57955"/>
        <dbReference type="ChEBI" id="CHEBI:58349"/>
        <dbReference type="ChEBI" id="CHEBI:61548"/>
        <dbReference type="EC" id="1.1.1.49"/>
    </reaction>
</comment>